<name>A0AAV1RZZ4_9ROSI</name>
<comment type="caution">
    <text evidence="1">The sequence shown here is derived from an EMBL/GenBank/DDBJ whole genome shotgun (WGS) entry which is preliminary data.</text>
</comment>
<dbReference type="Proteomes" id="UP001314170">
    <property type="component" value="Unassembled WGS sequence"/>
</dbReference>
<accession>A0AAV1RZZ4</accession>
<dbReference type="AlphaFoldDB" id="A0AAV1RZZ4"/>
<sequence length="111" mass="12876">MNIKEQKILRILEWRAKLGFMIVNFNVLGFMGKTKWREIRVRANPGFARGSVGGKFGVVGELDNGRKWRWLVDDFGDDGVGFWRKLGNWKTSLRKMGLKCPVYELQIREGT</sequence>
<gene>
    <name evidence="1" type="ORF">DCAF_LOCUS17000</name>
</gene>
<protein>
    <submittedName>
        <fullName evidence="1">Uncharacterized protein</fullName>
    </submittedName>
</protein>
<reference evidence="1 2" key="1">
    <citation type="submission" date="2024-01" db="EMBL/GenBank/DDBJ databases">
        <authorList>
            <person name="Waweru B."/>
        </authorList>
    </citation>
    <scope>NUCLEOTIDE SEQUENCE [LARGE SCALE GENOMIC DNA]</scope>
</reference>
<dbReference type="EMBL" id="CAWUPB010001160">
    <property type="protein sequence ID" value="CAK7342836.1"/>
    <property type="molecule type" value="Genomic_DNA"/>
</dbReference>
<proteinExistence type="predicted"/>
<evidence type="ECO:0000313" key="1">
    <source>
        <dbReference type="EMBL" id="CAK7342836.1"/>
    </source>
</evidence>
<keyword evidence="2" id="KW-1185">Reference proteome</keyword>
<organism evidence="1 2">
    <name type="scientific">Dovyalis caffra</name>
    <dbReference type="NCBI Taxonomy" id="77055"/>
    <lineage>
        <taxon>Eukaryota</taxon>
        <taxon>Viridiplantae</taxon>
        <taxon>Streptophyta</taxon>
        <taxon>Embryophyta</taxon>
        <taxon>Tracheophyta</taxon>
        <taxon>Spermatophyta</taxon>
        <taxon>Magnoliopsida</taxon>
        <taxon>eudicotyledons</taxon>
        <taxon>Gunneridae</taxon>
        <taxon>Pentapetalae</taxon>
        <taxon>rosids</taxon>
        <taxon>fabids</taxon>
        <taxon>Malpighiales</taxon>
        <taxon>Salicaceae</taxon>
        <taxon>Flacourtieae</taxon>
        <taxon>Dovyalis</taxon>
    </lineage>
</organism>
<evidence type="ECO:0000313" key="2">
    <source>
        <dbReference type="Proteomes" id="UP001314170"/>
    </source>
</evidence>